<dbReference type="SUPFAM" id="SSF53474">
    <property type="entry name" value="alpha/beta-Hydrolases"/>
    <property type="match status" value="1"/>
</dbReference>
<evidence type="ECO:0000256" key="1">
    <source>
        <dbReference type="ARBA" id="ARBA00010884"/>
    </source>
</evidence>
<dbReference type="Gene3D" id="3.40.50.1820">
    <property type="entry name" value="alpha/beta hydrolase"/>
    <property type="match status" value="1"/>
</dbReference>
<protein>
    <recommendedName>
        <fullName evidence="3">AB hydrolase-1 domain-containing protein</fullName>
    </recommendedName>
</protein>
<proteinExistence type="inferred from homology"/>
<dbReference type="Proteomes" id="UP000815677">
    <property type="component" value="Unassembled WGS sequence"/>
</dbReference>
<gene>
    <name evidence="4" type="ORF">MCHLO_15100</name>
</gene>
<evidence type="ECO:0000313" key="4">
    <source>
        <dbReference type="EMBL" id="GAT58704.1"/>
    </source>
</evidence>
<dbReference type="InterPro" id="IPR029058">
    <property type="entry name" value="AB_hydrolase_fold"/>
</dbReference>
<accession>A0ABQ0M6M2</accession>
<feature type="chain" id="PRO_5046887746" description="AB hydrolase-1 domain-containing protein" evidence="2">
    <location>
        <begin position="20"/>
        <end position="453"/>
    </location>
</feature>
<feature type="domain" description="AB hydrolase-1" evidence="3">
    <location>
        <begin position="126"/>
        <end position="348"/>
    </location>
</feature>
<sequence>MGALLVLGSLVVFMGAVLARLARQKPTRLHFDDKPAILTLRHPDGTTSPESLKDLVKHHCPELFAPFKPTWWLLNGHLQTIYCVAGDFSKTDVLRYKRQLIQVIEGGTIGLDFAPADASQLPEDAPIIVVLHGLTGGSYESYVRSILVPAIARGYRAVVVNFRGCAGVPITSGQMYSAGYTGDIRQALIYISNLYPRAPLFGLGFSLGANVLTRYLAEEGEQSRLLAGCALACPWHLTKNNHVLRHTAIGRVYSRAMGANLVNIIKKNYDGLSKQPKLAEPVANVLNLKNAFLDDFDETFTRIAGGSSADFPFASAHDYYEWASSHTVLPKIRRPFLAINAADDPVVQHVPFDGGGNGFVVMALTAAGGHLGWFHSSSEGKTVRWITRPVLEWLDFLSKLVVHPTQEYAKIYTDEAGFLREEGRDGGCKEVEGGGFIEASADTRPITGAFQGL</sequence>
<keyword evidence="2" id="KW-0732">Signal</keyword>
<dbReference type="EMBL" id="DF849761">
    <property type="protein sequence ID" value="GAT58704.1"/>
    <property type="molecule type" value="Genomic_DNA"/>
</dbReference>
<evidence type="ECO:0000259" key="3">
    <source>
        <dbReference type="Pfam" id="PF00561"/>
    </source>
</evidence>
<dbReference type="Pfam" id="PF00561">
    <property type="entry name" value="Abhydrolase_1"/>
    <property type="match status" value="1"/>
</dbReference>
<name>A0ABQ0M6M2_MYCCL</name>
<comment type="similarity">
    <text evidence="1">Belongs to the AB hydrolase superfamily. AB hydrolase 4 family.</text>
</comment>
<dbReference type="PANTHER" id="PTHR10794:SF63">
    <property type="entry name" value="ALPHA_BETA HYDROLASE 1, ISOFORM A"/>
    <property type="match status" value="1"/>
</dbReference>
<reference evidence="4" key="1">
    <citation type="submission" date="2014-09" db="EMBL/GenBank/DDBJ databases">
        <title>Genome sequence of the luminous mushroom Mycena chlorophos for searching fungal bioluminescence genes.</title>
        <authorList>
            <person name="Tanaka Y."/>
            <person name="Kasuga D."/>
            <person name="Oba Y."/>
            <person name="Hase S."/>
            <person name="Sato K."/>
            <person name="Oba Y."/>
            <person name="Sakakibara Y."/>
        </authorList>
    </citation>
    <scope>NUCLEOTIDE SEQUENCE</scope>
</reference>
<dbReference type="InterPro" id="IPR050960">
    <property type="entry name" value="AB_hydrolase_4_sf"/>
</dbReference>
<dbReference type="InterPro" id="IPR000073">
    <property type="entry name" value="AB_hydrolase_1"/>
</dbReference>
<evidence type="ECO:0000256" key="2">
    <source>
        <dbReference type="SAM" id="SignalP"/>
    </source>
</evidence>
<evidence type="ECO:0000313" key="5">
    <source>
        <dbReference type="Proteomes" id="UP000815677"/>
    </source>
</evidence>
<feature type="signal peptide" evidence="2">
    <location>
        <begin position="1"/>
        <end position="19"/>
    </location>
</feature>
<organism evidence="4 5">
    <name type="scientific">Mycena chlorophos</name>
    <name type="common">Agaric fungus</name>
    <name type="synonym">Agaricus chlorophos</name>
    <dbReference type="NCBI Taxonomy" id="658473"/>
    <lineage>
        <taxon>Eukaryota</taxon>
        <taxon>Fungi</taxon>
        <taxon>Dikarya</taxon>
        <taxon>Basidiomycota</taxon>
        <taxon>Agaricomycotina</taxon>
        <taxon>Agaricomycetes</taxon>
        <taxon>Agaricomycetidae</taxon>
        <taxon>Agaricales</taxon>
        <taxon>Marasmiineae</taxon>
        <taxon>Mycenaceae</taxon>
        <taxon>Mycena</taxon>
    </lineage>
</organism>
<dbReference type="PANTHER" id="PTHR10794">
    <property type="entry name" value="ABHYDROLASE DOMAIN-CONTAINING PROTEIN"/>
    <property type="match status" value="1"/>
</dbReference>
<keyword evidence="5" id="KW-1185">Reference proteome</keyword>